<dbReference type="KEGG" id="ppp:112272675"/>
<dbReference type="GO" id="GO:0045259">
    <property type="term" value="C:proton-transporting ATP synthase complex"/>
    <property type="evidence" value="ECO:0007669"/>
    <property type="project" value="UniProtKB-KW"/>
</dbReference>
<dbReference type="EnsemblPlants" id="Pp3c19_5760V3.2">
    <property type="protein sequence ID" value="PAC:32937859.CDS.1"/>
    <property type="gene ID" value="Pp3c19_5760"/>
</dbReference>
<evidence type="ECO:0000313" key="10">
    <source>
        <dbReference type="EMBL" id="PNR33927.1"/>
    </source>
</evidence>
<dbReference type="Gramene" id="Pp3c19_5760V3.1">
    <property type="protein sequence ID" value="PAC:32937858.CDS.1"/>
    <property type="gene ID" value="Pp3c19_5760"/>
</dbReference>
<sequence length="328" mass="36055">MATRAGSLSSFAVRRLLERKGHVGSVPTRGWSVALERKDLTPFGARCVSNQIVRARMKSVNNIKKITMAMKMVAASKLWTMQVKAEKSRGMWQPFTALLGDEPSITSPKKLVVVLASDKGLCGGINSTSAKYSRTLFKMNKLAAESNETKFVLIGDKGKAQLQREYSNHFSSFFTETQKEGISFTQCAMISDAILKDNKYDALHLVFNKFESAVSFMPTVATILSTATLETEEGQKVCNLNSYEFEGDEIPSDMLMNLAEFQMASVIYNAMLENATSELGARMSAMDNSTRNAGDVLSRLTLSYNRSRQTAITTELIEIISGAAALEG</sequence>
<keyword evidence="7 9" id="KW-0139">CF(1)</keyword>
<dbReference type="SUPFAM" id="SSF52943">
    <property type="entry name" value="ATP synthase (F1-ATPase), gamma subunit"/>
    <property type="match status" value="1"/>
</dbReference>
<dbReference type="GeneID" id="112272675"/>
<evidence type="ECO:0000256" key="9">
    <source>
        <dbReference type="RuleBase" id="RU004001"/>
    </source>
</evidence>
<keyword evidence="5 9" id="KW-0406">Ion transport</keyword>
<dbReference type="PRINTS" id="PR00126">
    <property type="entry name" value="ATPASEGAMMA"/>
</dbReference>
<dbReference type="AlphaFoldDB" id="A0A2K1IXB3"/>
<keyword evidence="12" id="KW-1185">Reference proteome</keyword>
<dbReference type="Pfam" id="PF00231">
    <property type="entry name" value="ATP-synt"/>
    <property type="match status" value="1"/>
</dbReference>
<dbReference type="InterPro" id="IPR035968">
    <property type="entry name" value="ATP_synth_F1_ATPase_gsu"/>
</dbReference>
<keyword evidence="8 9" id="KW-0066">ATP synthesis</keyword>
<accession>A0A2K1IXB3</accession>
<keyword evidence="6" id="KW-0472">Membrane</keyword>
<reference evidence="11" key="3">
    <citation type="submission" date="2020-12" db="UniProtKB">
        <authorList>
            <consortium name="EnsemblPlants"/>
        </authorList>
    </citation>
    <scope>IDENTIFICATION</scope>
</reference>
<dbReference type="PIRSF" id="PIRSF039089">
    <property type="entry name" value="ATP_synthase_gamma"/>
    <property type="match status" value="1"/>
</dbReference>
<keyword evidence="4 9" id="KW-0375">Hydrogen ion transport</keyword>
<dbReference type="GO" id="GO:0015986">
    <property type="term" value="P:proton motive force-driven ATP synthesis"/>
    <property type="evidence" value="ECO:0000318"/>
    <property type="project" value="GO_Central"/>
</dbReference>
<dbReference type="Gene3D" id="1.10.287.80">
    <property type="entry name" value="ATP synthase, gamma subunit, helix hairpin domain"/>
    <property type="match status" value="1"/>
</dbReference>
<evidence type="ECO:0000256" key="4">
    <source>
        <dbReference type="ARBA" id="ARBA00022781"/>
    </source>
</evidence>
<gene>
    <name evidence="11" type="primary">LOC112272675</name>
    <name evidence="10" type="ORF">PHYPA_023743</name>
</gene>
<comment type="subcellular location">
    <subcellularLocation>
        <location evidence="1">Membrane</location>
        <topology evidence="1">Peripheral membrane protein</topology>
    </subcellularLocation>
</comment>
<evidence type="ECO:0000313" key="12">
    <source>
        <dbReference type="Proteomes" id="UP000006727"/>
    </source>
</evidence>
<dbReference type="Proteomes" id="UP000006727">
    <property type="component" value="Chromosome 19"/>
</dbReference>
<dbReference type="EMBL" id="ABEU02000019">
    <property type="protein sequence ID" value="PNR33927.1"/>
    <property type="molecule type" value="Genomic_DNA"/>
</dbReference>
<dbReference type="STRING" id="3218.A0A2K1IXB3"/>
<evidence type="ECO:0000256" key="2">
    <source>
        <dbReference type="ARBA" id="ARBA00007681"/>
    </source>
</evidence>
<dbReference type="EnsemblPlants" id="Pp3c19_5760V3.1">
    <property type="protein sequence ID" value="PAC:32937858.CDS.1"/>
    <property type="gene ID" value="Pp3c19_5760"/>
</dbReference>
<dbReference type="PROSITE" id="PS00153">
    <property type="entry name" value="ATPASE_GAMMA"/>
    <property type="match status" value="1"/>
</dbReference>
<dbReference type="RefSeq" id="XP_024356440.1">
    <property type="nucleotide sequence ID" value="XM_024500672.2"/>
</dbReference>
<dbReference type="PaxDb" id="3218-PP1S303_52V6.1"/>
<dbReference type="PANTHER" id="PTHR11693:SF22">
    <property type="entry name" value="ATP SYNTHASE SUBUNIT GAMMA, MITOCHONDRIAL"/>
    <property type="match status" value="1"/>
</dbReference>
<reference evidence="10 12" key="2">
    <citation type="journal article" date="2018" name="Plant J.">
        <title>The Physcomitrella patens chromosome-scale assembly reveals moss genome structure and evolution.</title>
        <authorList>
            <person name="Lang D."/>
            <person name="Ullrich K.K."/>
            <person name="Murat F."/>
            <person name="Fuchs J."/>
            <person name="Jenkins J."/>
            <person name="Haas F.B."/>
            <person name="Piednoel M."/>
            <person name="Gundlach H."/>
            <person name="Van Bel M."/>
            <person name="Meyberg R."/>
            <person name="Vives C."/>
            <person name="Morata J."/>
            <person name="Symeonidi A."/>
            <person name="Hiss M."/>
            <person name="Muchero W."/>
            <person name="Kamisugi Y."/>
            <person name="Saleh O."/>
            <person name="Blanc G."/>
            <person name="Decker E.L."/>
            <person name="van Gessel N."/>
            <person name="Grimwood J."/>
            <person name="Hayes R.D."/>
            <person name="Graham S.W."/>
            <person name="Gunter L.E."/>
            <person name="McDaniel S.F."/>
            <person name="Hoernstein S.N.W."/>
            <person name="Larsson A."/>
            <person name="Li F.W."/>
            <person name="Perroud P.F."/>
            <person name="Phillips J."/>
            <person name="Ranjan P."/>
            <person name="Rokshar D.S."/>
            <person name="Rothfels C.J."/>
            <person name="Schneider L."/>
            <person name="Shu S."/>
            <person name="Stevenson D.W."/>
            <person name="Thummler F."/>
            <person name="Tillich M."/>
            <person name="Villarreal Aguilar J.C."/>
            <person name="Widiez T."/>
            <person name="Wong G.K."/>
            <person name="Wymore A."/>
            <person name="Zhang Y."/>
            <person name="Zimmer A.D."/>
            <person name="Quatrano R.S."/>
            <person name="Mayer K.F.X."/>
            <person name="Goodstein D."/>
            <person name="Casacuberta J.M."/>
            <person name="Vandepoele K."/>
            <person name="Reski R."/>
            <person name="Cuming A.C."/>
            <person name="Tuskan G.A."/>
            <person name="Maumus F."/>
            <person name="Salse J."/>
            <person name="Schmutz J."/>
            <person name="Rensing S.A."/>
        </authorList>
    </citation>
    <scope>NUCLEOTIDE SEQUENCE [LARGE SCALE GENOMIC DNA]</scope>
    <source>
        <strain evidence="11 12">cv. Gransden 2004</strain>
    </source>
</reference>
<comment type="subunit">
    <text evidence="9">F-type ATPases have 2 components, CF(1) - the catalytic core - and CF(0) - the membrane proton channel. CF(1) and CF(0) have multiple subunits.</text>
</comment>
<dbReference type="PANTHER" id="PTHR11693">
    <property type="entry name" value="ATP SYNTHASE GAMMA CHAIN"/>
    <property type="match status" value="1"/>
</dbReference>
<comment type="similarity">
    <text evidence="2 9">Belongs to the ATPase gamma chain family.</text>
</comment>
<dbReference type="Gramene" id="Pp3c19_5760V3.2">
    <property type="protein sequence ID" value="PAC:32937859.CDS.1"/>
    <property type="gene ID" value="Pp3c19_5760"/>
</dbReference>
<evidence type="ECO:0000313" key="11">
    <source>
        <dbReference type="EnsemblPlants" id="PAC:32937858.CDS.1"/>
    </source>
</evidence>
<protein>
    <recommendedName>
        <fullName evidence="9">ATP synthase subunit gamma</fullName>
    </recommendedName>
</protein>
<dbReference type="InterPro" id="IPR023632">
    <property type="entry name" value="ATP_synth_F1_gsu_CS"/>
</dbReference>
<dbReference type="CDD" id="cd12151">
    <property type="entry name" value="F1-ATPase_gamma"/>
    <property type="match status" value="1"/>
</dbReference>
<dbReference type="InterPro" id="IPR000131">
    <property type="entry name" value="ATP_synth_F1_gsu"/>
</dbReference>
<evidence type="ECO:0000256" key="1">
    <source>
        <dbReference type="ARBA" id="ARBA00004170"/>
    </source>
</evidence>
<organism evidence="10">
    <name type="scientific">Physcomitrium patens</name>
    <name type="common">Spreading-leaved earth moss</name>
    <name type="synonym">Physcomitrella patens</name>
    <dbReference type="NCBI Taxonomy" id="3218"/>
    <lineage>
        <taxon>Eukaryota</taxon>
        <taxon>Viridiplantae</taxon>
        <taxon>Streptophyta</taxon>
        <taxon>Embryophyta</taxon>
        <taxon>Bryophyta</taxon>
        <taxon>Bryophytina</taxon>
        <taxon>Bryopsida</taxon>
        <taxon>Funariidae</taxon>
        <taxon>Funariales</taxon>
        <taxon>Funariaceae</taxon>
        <taxon>Physcomitrium</taxon>
    </lineage>
</organism>
<proteinExistence type="inferred from homology"/>
<evidence type="ECO:0000256" key="6">
    <source>
        <dbReference type="ARBA" id="ARBA00023136"/>
    </source>
</evidence>
<keyword evidence="3 9" id="KW-0813">Transport</keyword>
<evidence type="ECO:0000256" key="3">
    <source>
        <dbReference type="ARBA" id="ARBA00022448"/>
    </source>
</evidence>
<dbReference type="GO" id="GO:0046933">
    <property type="term" value="F:proton-transporting ATP synthase activity, rotational mechanism"/>
    <property type="evidence" value="ECO:0007669"/>
    <property type="project" value="InterPro"/>
</dbReference>
<dbReference type="NCBIfam" id="TIGR01146">
    <property type="entry name" value="ATPsyn_F1gamma"/>
    <property type="match status" value="1"/>
</dbReference>
<dbReference type="FunCoup" id="A0A2K1IXB3">
    <property type="interactions" value="4016"/>
</dbReference>
<evidence type="ECO:0000256" key="7">
    <source>
        <dbReference type="ARBA" id="ARBA00023196"/>
    </source>
</evidence>
<reference evidence="10 12" key="1">
    <citation type="journal article" date="2008" name="Science">
        <title>The Physcomitrella genome reveals evolutionary insights into the conquest of land by plants.</title>
        <authorList>
            <person name="Rensing S."/>
            <person name="Lang D."/>
            <person name="Zimmer A."/>
            <person name="Terry A."/>
            <person name="Salamov A."/>
            <person name="Shapiro H."/>
            <person name="Nishiyama T."/>
            <person name="Perroud P.-F."/>
            <person name="Lindquist E."/>
            <person name="Kamisugi Y."/>
            <person name="Tanahashi T."/>
            <person name="Sakakibara K."/>
            <person name="Fujita T."/>
            <person name="Oishi K."/>
            <person name="Shin-I T."/>
            <person name="Kuroki Y."/>
            <person name="Toyoda A."/>
            <person name="Suzuki Y."/>
            <person name="Hashimoto A."/>
            <person name="Yamaguchi K."/>
            <person name="Sugano A."/>
            <person name="Kohara Y."/>
            <person name="Fujiyama A."/>
            <person name="Anterola A."/>
            <person name="Aoki S."/>
            <person name="Ashton N."/>
            <person name="Barbazuk W.B."/>
            <person name="Barker E."/>
            <person name="Bennetzen J."/>
            <person name="Bezanilla M."/>
            <person name="Blankenship R."/>
            <person name="Cho S.H."/>
            <person name="Dutcher S."/>
            <person name="Estelle M."/>
            <person name="Fawcett J.A."/>
            <person name="Gundlach H."/>
            <person name="Hanada K."/>
            <person name="Heyl A."/>
            <person name="Hicks K.A."/>
            <person name="Hugh J."/>
            <person name="Lohr M."/>
            <person name="Mayer K."/>
            <person name="Melkozernov A."/>
            <person name="Murata T."/>
            <person name="Nelson D."/>
            <person name="Pils B."/>
            <person name="Prigge M."/>
            <person name="Reiss B."/>
            <person name="Renner T."/>
            <person name="Rombauts S."/>
            <person name="Rushton P."/>
            <person name="Sanderfoot A."/>
            <person name="Schween G."/>
            <person name="Shiu S.-H."/>
            <person name="Stueber K."/>
            <person name="Theodoulou F.L."/>
            <person name="Tu H."/>
            <person name="Van de Peer Y."/>
            <person name="Verrier P.J."/>
            <person name="Waters E."/>
            <person name="Wood A."/>
            <person name="Yang L."/>
            <person name="Cove D."/>
            <person name="Cuming A."/>
            <person name="Hasebe M."/>
            <person name="Lucas S."/>
            <person name="Mishler D.B."/>
            <person name="Reski R."/>
            <person name="Grigoriev I."/>
            <person name="Quatrano R.S."/>
            <person name="Boore J.L."/>
        </authorList>
    </citation>
    <scope>NUCLEOTIDE SEQUENCE [LARGE SCALE GENOMIC DNA]</scope>
    <source>
        <strain evidence="11 12">cv. Gransden 2004</strain>
    </source>
</reference>
<dbReference type="Gene3D" id="3.40.1380.10">
    <property type="match status" value="1"/>
</dbReference>
<evidence type="ECO:0000256" key="5">
    <source>
        <dbReference type="ARBA" id="ARBA00023065"/>
    </source>
</evidence>
<name>A0A2K1IXB3_PHYPA</name>
<evidence type="ECO:0000256" key="8">
    <source>
        <dbReference type="ARBA" id="ARBA00023310"/>
    </source>
</evidence>